<dbReference type="InterPro" id="IPR008271">
    <property type="entry name" value="Ser/Thr_kinase_AS"/>
</dbReference>
<keyword evidence="3" id="KW-0808">Transferase</keyword>
<evidence type="ECO:0000256" key="1">
    <source>
        <dbReference type="ARBA" id="ARBA00012513"/>
    </source>
</evidence>
<dbReference type="GO" id="GO:0004674">
    <property type="term" value="F:protein serine/threonine kinase activity"/>
    <property type="evidence" value="ECO:0007669"/>
    <property type="project" value="UniProtKB-KW"/>
</dbReference>
<organism evidence="12 13">
    <name type="scientific">Neocallimastix californiae</name>
    <dbReference type="NCBI Taxonomy" id="1754190"/>
    <lineage>
        <taxon>Eukaryota</taxon>
        <taxon>Fungi</taxon>
        <taxon>Fungi incertae sedis</taxon>
        <taxon>Chytridiomycota</taxon>
        <taxon>Chytridiomycota incertae sedis</taxon>
        <taxon>Neocallimastigomycetes</taxon>
        <taxon>Neocallimastigales</taxon>
        <taxon>Neocallimastigaceae</taxon>
        <taxon>Neocallimastix</taxon>
    </lineage>
</organism>
<dbReference type="EC" id="2.7.11.1" evidence="1"/>
<gene>
    <name evidence="12" type="ORF">LY90DRAFT_410710</name>
</gene>
<evidence type="ECO:0000256" key="5">
    <source>
        <dbReference type="ARBA" id="ARBA00022777"/>
    </source>
</evidence>
<dbReference type="STRING" id="1754190.A0A1Y2D9U7"/>
<keyword evidence="13" id="KW-1185">Reference proteome</keyword>
<dbReference type="AlphaFoldDB" id="A0A1Y2D9U7"/>
<dbReference type="Proteomes" id="UP000193920">
    <property type="component" value="Unassembled WGS sequence"/>
</dbReference>
<reference evidence="12 13" key="1">
    <citation type="submission" date="2016-08" db="EMBL/GenBank/DDBJ databases">
        <title>A Parts List for Fungal Cellulosomes Revealed by Comparative Genomics.</title>
        <authorList>
            <consortium name="DOE Joint Genome Institute"/>
            <person name="Haitjema C.H."/>
            <person name="Gilmore S.P."/>
            <person name="Henske J.K."/>
            <person name="Solomon K.V."/>
            <person name="De Groot R."/>
            <person name="Kuo A."/>
            <person name="Mondo S.J."/>
            <person name="Salamov A.A."/>
            <person name="Labutti K."/>
            <person name="Zhao Z."/>
            <person name="Chiniquy J."/>
            <person name="Barry K."/>
            <person name="Brewer H.M."/>
            <person name="Purvine S.O."/>
            <person name="Wright A.T."/>
            <person name="Boxma B."/>
            <person name="Van Alen T."/>
            <person name="Hackstein J.H."/>
            <person name="Baker S.E."/>
            <person name="Grigoriev I.V."/>
            <person name="O'Malley M.A."/>
        </authorList>
    </citation>
    <scope>NUCLEOTIDE SEQUENCE [LARGE SCALE GENOMIC DNA]</scope>
    <source>
        <strain evidence="12 13">G1</strain>
    </source>
</reference>
<evidence type="ECO:0000259" key="11">
    <source>
        <dbReference type="PROSITE" id="PS50011"/>
    </source>
</evidence>
<dbReference type="SUPFAM" id="SSF56112">
    <property type="entry name" value="Protein kinase-like (PK-like)"/>
    <property type="match status" value="1"/>
</dbReference>
<dbReference type="SMART" id="SM00220">
    <property type="entry name" value="S_TKc"/>
    <property type="match status" value="1"/>
</dbReference>
<evidence type="ECO:0000256" key="9">
    <source>
        <dbReference type="PROSITE-ProRule" id="PRU10141"/>
    </source>
</evidence>
<dbReference type="OrthoDB" id="6513151at2759"/>
<feature type="non-terminal residue" evidence="12">
    <location>
        <position position="326"/>
    </location>
</feature>
<comment type="caution">
    <text evidence="12">The sequence shown here is derived from an EMBL/GenBank/DDBJ whole genome shotgun (WGS) entry which is preliminary data.</text>
</comment>
<evidence type="ECO:0000256" key="10">
    <source>
        <dbReference type="RuleBase" id="RU000304"/>
    </source>
</evidence>
<comment type="catalytic activity">
    <reaction evidence="8">
        <text>L-seryl-[protein] + ATP = O-phospho-L-seryl-[protein] + ADP + H(+)</text>
        <dbReference type="Rhea" id="RHEA:17989"/>
        <dbReference type="Rhea" id="RHEA-COMP:9863"/>
        <dbReference type="Rhea" id="RHEA-COMP:11604"/>
        <dbReference type="ChEBI" id="CHEBI:15378"/>
        <dbReference type="ChEBI" id="CHEBI:29999"/>
        <dbReference type="ChEBI" id="CHEBI:30616"/>
        <dbReference type="ChEBI" id="CHEBI:83421"/>
        <dbReference type="ChEBI" id="CHEBI:456216"/>
        <dbReference type="EC" id="2.7.11.1"/>
    </reaction>
</comment>
<proteinExistence type="inferred from homology"/>
<evidence type="ECO:0000256" key="7">
    <source>
        <dbReference type="ARBA" id="ARBA00047899"/>
    </source>
</evidence>
<keyword evidence="4 9" id="KW-0547">Nucleotide-binding</keyword>
<keyword evidence="5 12" id="KW-0418">Kinase</keyword>
<evidence type="ECO:0000256" key="2">
    <source>
        <dbReference type="ARBA" id="ARBA00022527"/>
    </source>
</evidence>
<protein>
    <recommendedName>
        <fullName evidence="1">non-specific serine/threonine protein kinase</fullName>
        <ecNumber evidence="1">2.7.11.1</ecNumber>
    </recommendedName>
</protein>
<evidence type="ECO:0000256" key="6">
    <source>
        <dbReference type="ARBA" id="ARBA00022840"/>
    </source>
</evidence>
<accession>A0A1Y2D9U7</accession>
<dbReference type="GO" id="GO:0005829">
    <property type="term" value="C:cytosol"/>
    <property type="evidence" value="ECO:0007669"/>
    <property type="project" value="TreeGrafter"/>
</dbReference>
<dbReference type="EMBL" id="MCOG01000075">
    <property type="protein sequence ID" value="ORY56033.1"/>
    <property type="molecule type" value="Genomic_DNA"/>
</dbReference>
<dbReference type="PANTHER" id="PTHR24343:SF137">
    <property type="entry name" value="SERINE_THREONINE-PROTEIN KINASE HRK1"/>
    <property type="match status" value="1"/>
</dbReference>
<dbReference type="InterPro" id="IPR000719">
    <property type="entry name" value="Prot_kinase_dom"/>
</dbReference>
<dbReference type="InterPro" id="IPR011009">
    <property type="entry name" value="Kinase-like_dom_sf"/>
</dbReference>
<feature type="domain" description="Protein kinase" evidence="11">
    <location>
        <begin position="48"/>
        <end position="320"/>
    </location>
</feature>
<dbReference type="Gene3D" id="1.10.510.10">
    <property type="entry name" value="Transferase(Phosphotransferase) domain 1"/>
    <property type="match status" value="1"/>
</dbReference>
<dbReference type="Pfam" id="PF00069">
    <property type="entry name" value="Pkinase"/>
    <property type="match status" value="1"/>
</dbReference>
<evidence type="ECO:0000313" key="12">
    <source>
        <dbReference type="EMBL" id="ORY56033.1"/>
    </source>
</evidence>
<sequence>MSSSPAESYYFTDASSTHSFFSSSTANSFFSALCKKKTGKKLKRKDFSEKIKDLGSGATGNIQLVYRKDNPEKYYALKEFIIPKHKASQEDERKFFKHLQTEYAIGSLLHHRNVVEVENFIYNDYYKRNRKERHIYQVMEYCNGGDLFDAIQSGNMSQGSILCCFKQLMEGLAYLHSMGVAHRDLKPENIMFKDNKILKILDFGASVMFRTPYSNEIIRSSGIVGSEPYMAPEQFSLKPYDPRTVDIWSCGIIFLAMFYNELPWKSAILSNLKYKVWAEKGISEIITDLPKGPRELITRMLQPDPEKRITIEEIFKDPWFKHIYCC</sequence>
<comment type="catalytic activity">
    <reaction evidence="7">
        <text>L-threonyl-[protein] + ATP = O-phospho-L-threonyl-[protein] + ADP + H(+)</text>
        <dbReference type="Rhea" id="RHEA:46608"/>
        <dbReference type="Rhea" id="RHEA-COMP:11060"/>
        <dbReference type="Rhea" id="RHEA-COMP:11605"/>
        <dbReference type="ChEBI" id="CHEBI:15378"/>
        <dbReference type="ChEBI" id="CHEBI:30013"/>
        <dbReference type="ChEBI" id="CHEBI:30616"/>
        <dbReference type="ChEBI" id="CHEBI:61977"/>
        <dbReference type="ChEBI" id="CHEBI:456216"/>
        <dbReference type="EC" id="2.7.11.1"/>
    </reaction>
</comment>
<dbReference type="GO" id="GO:0005524">
    <property type="term" value="F:ATP binding"/>
    <property type="evidence" value="ECO:0007669"/>
    <property type="project" value="UniProtKB-UniRule"/>
</dbReference>
<name>A0A1Y2D9U7_9FUNG</name>
<keyword evidence="6 9" id="KW-0067">ATP-binding</keyword>
<dbReference type="InterPro" id="IPR017441">
    <property type="entry name" value="Protein_kinase_ATP_BS"/>
</dbReference>
<keyword evidence="2 10" id="KW-0723">Serine/threonine-protein kinase</keyword>
<dbReference type="PROSITE" id="PS00108">
    <property type="entry name" value="PROTEIN_KINASE_ST"/>
    <property type="match status" value="1"/>
</dbReference>
<evidence type="ECO:0000256" key="4">
    <source>
        <dbReference type="ARBA" id="ARBA00022741"/>
    </source>
</evidence>
<evidence type="ECO:0000313" key="13">
    <source>
        <dbReference type="Proteomes" id="UP000193920"/>
    </source>
</evidence>
<evidence type="ECO:0000256" key="8">
    <source>
        <dbReference type="ARBA" id="ARBA00048679"/>
    </source>
</evidence>
<dbReference type="PANTHER" id="PTHR24343">
    <property type="entry name" value="SERINE/THREONINE KINASE"/>
    <property type="match status" value="1"/>
</dbReference>
<comment type="similarity">
    <text evidence="10">Belongs to the protein kinase superfamily.</text>
</comment>
<dbReference type="PROSITE" id="PS00107">
    <property type="entry name" value="PROTEIN_KINASE_ATP"/>
    <property type="match status" value="1"/>
</dbReference>
<feature type="binding site" evidence="9">
    <location>
        <position position="78"/>
    </location>
    <ligand>
        <name>ATP</name>
        <dbReference type="ChEBI" id="CHEBI:30616"/>
    </ligand>
</feature>
<dbReference type="PROSITE" id="PS50011">
    <property type="entry name" value="PROTEIN_KINASE_DOM"/>
    <property type="match status" value="1"/>
</dbReference>
<evidence type="ECO:0000256" key="3">
    <source>
        <dbReference type="ARBA" id="ARBA00022679"/>
    </source>
</evidence>